<comment type="similarity">
    <text evidence="2">Belongs to the membrane fusion protein (MFP) (TC 8.A.1) family.</text>
</comment>
<organism evidence="7 8">
    <name type="scientific">Aminipila terrae</name>
    <dbReference type="NCBI Taxonomy" id="2697030"/>
    <lineage>
        <taxon>Bacteria</taxon>
        <taxon>Bacillati</taxon>
        <taxon>Bacillota</taxon>
        <taxon>Clostridia</taxon>
        <taxon>Peptostreptococcales</taxon>
        <taxon>Anaerovoracaceae</taxon>
        <taxon>Aminipila</taxon>
    </lineage>
</organism>
<dbReference type="InterPro" id="IPR058625">
    <property type="entry name" value="MdtA-like_BSH"/>
</dbReference>
<evidence type="ECO:0000256" key="2">
    <source>
        <dbReference type="ARBA" id="ARBA00009477"/>
    </source>
</evidence>
<feature type="transmembrane region" description="Helical" evidence="4">
    <location>
        <begin position="12"/>
        <end position="30"/>
    </location>
</feature>
<dbReference type="SUPFAM" id="SSF111369">
    <property type="entry name" value="HlyD-like secretion proteins"/>
    <property type="match status" value="1"/>
</dbReference>
<evidence type="ECO:0000313" key="7">
    <source>
        <dbReference type="EMBL" id="QHI73004.1"/>
    </source>
</evidence>
<proteinExistence type="inferred from homology"/>
<keyword evidence="4" id="KW-0812">Transmembrane</keyword>
<evidence type="ECO:0000313" key="8">
    <source>
        <dbReference type="Proteomes" id="UP000463883"/>
    </source>
</evidence>
<keyword evidence="8" id="KW-1185">Reference proteome</keyword>
<dbReference type="PANTHER" id="PTHR32347:SF14">
    <property type="entry name" value="EFFLUX SYSTEM COMPONENT YKNX-RELATED"/>
    <property type="match status" value="1"/>
</dbReference>
<evidence type="ECO:0000256" key="3">
    <source>
        <dbReference type="ARBA" id="ARBA00023054"/>
    </source>
</evidence>
<dbReference type="Pfam" id="PF25990">
    <property type="entry name" value="Beta-barrel_YknX"/>
    <property type="match status" value="1"/>
</dbReference>
<dbReference type="NCBIfam" id="TIGR01730">
    <property type="entry name" value="RND_mfp"/>
    <property type="match status" value="1"/>
</dbReference>
<keyword evidence="4" id="KW-1133">Transmembrane helix</keyword>
<dbReference type="InterPro" id="IPR058636">
    <property type="entry name" value="Beta-barrel_YknX"/>
</dbReference>
<keyword evidence="3" id="KW-0175">Coiled coil</keyword>
<dbReference type="KEGG" id="amic:Ami3637_11835"/>
<dbReference type="AlphaFoldDB" id="A0A6P1MK22"/>
<reference evidence="7 8" key="1">
    <citation type="submission" date="2020-01" db="EMBL/GenBank/DDBJ databases">
        <title>Genomic analysis of Aminipila sp. CBA3637.</title>
        <authorList>
            <person name="Kim Y.B."/>
            <person name="Roh S.W."/>
        </authorList>
    </citation>
    <scope>NUCLEOTIDE SEQUENCE [LARGE SCALE GENOMIC DNA]</scope>
    <source>
        <strain evidence="7 8">CBA3637</strain>
    </source>
</reference>
<dbReference type="GO" id="GO:0030313">
    <property type="term" value="C:cell envelope"/>
    <property type="evidence" value="ECO:0007669"/>
    <property type="project" value="UniProtKB-SubCell"/>
</dbReference>
<sequence length="334" mass="36567">MLNLKKVKKKKVIKIGIVLIIIAVVIVALMPKDGQKDQQLPVASFSLEKKDVIESISTSGKVESVESKNVSAAADGKIKNVYVKLGQQIKKGDLLAQLDTTSIQREMDKAQKSSKTEMNSAFQDMNSKYREYDNAKFLYDMGEISKDDLLKAQNAYEAASSDYEIKKQSADTTSLQQQIADATLKSPISGTVTLVNATEGNSSSGVLFTIENTQDLQVAANVSEYDINQVKKGQKVIVKTEMTGDTELSGEVLSIAPTAQKEETTGKTTSSGKVQFLVEISIKDKNPGVKIGTNARVNIVTAGKEGFWQYLLMRLLKASRAVVSMWRKNREAVI</sequence>
<dbReference type="InterPro" id="IPR006143">
    <property type="entry name" value="RND_pump_MFP"/>
</dbReference>
<comment type="subcellular location">
    <subcellularLocation>
        <location evidence="1">Cell envelope</location>
    </subcellularLocation>
</comment>
<evidence type="ECO:0000256" key="4">
    <source>
        <dbReference type="SAM" id="Phobius"/>
    </source>
</evidence>
<accession>A0A6P1MK22</accession>
<evidence type="ECO:0000259" key="6">
    <source>
        <dbReference type="Pfam" id="PF25990"/>
    </source>
</evidence>
<dbReference type="EMBL" id="CP047591">
    <property type="protein sequence ID" value="QHI73004.1"/>
    <property type="molecule type" value="Genomic_DNA"/>
</dbReference>
<keyword evidence="4" id="KW-0472">Membrane</keyword>
<dbReference type="GO" id="GO:0016020">
    <property type="term" value="C:membrane"/>
    <property type="evidence" value="ECO:0007669"/>
    <property type="project" value="InterPro"/>
</dbReference>
<dbReference type="Pfam" id="PF25917">
    <property type="entry name" value="BSH_RND"/>
    <property type="match status" value="1"/>
</dbReference>
<evidence type="ECO:0000259" key="5">
    <source>
        <dbReference type="Pfam" id="PF25917"/>
    </source>
</evidence>
<dbReference type="Gene3D" id="2.40.30.170">
    <property type="match status" value="1"/>
</dbReference>
<name>A0A6P1MK22_9FIRM</name>
<feature type="domain" description="Multidrug resistance protein MdtA-like barrel-sandwich hybrid" evidence="5">
    <location>
        <begin position="69"/>
        <end position="202"/>
    </location>
</feature>
<gene>
    <name evidence="7" type="ORF">Ami3637_11835</name>
</gene>
<evidence type="ECO:0000256" key="1">
    <source>
        <dbReference type="ARBA" id="ARBA00004196"/>
    </source>
</evidence>
<dbReference type="GO" id="GO:0022857">
    <property type="term" value="F:transmembrane transporter activity"/>
    <property type="evidence" value="ECO:0007669"/>
    <property type="project" value="InterPro"/>
</dbReference>
<dbReference type="PANTHER" id="PTHR32347">
    <property type="entry name" value="EFFLUX SYSTEM COMPONENT YKNX-RELATED"/>
    <property type="match status" value="1"/>
</dbReference>
<dbReference type="InterPro" id="IPR050465">
    <property type="entry name" value="UPF0194_transport"/>
</dbReference>
<dbReference type="RefSeq" id="WP_162362771.1">
    <property type="nucleotide sequence ID" value="NZ_CP047591.1"/>
</dbReference>
<feature type="domain" description="YknX-like beta-barrel" evidence="6">
    <location>
        <begin position="216"/>
        <end position="299"/>
    </location>
</feature>
<protein>
    <submittedName>
        <fullName evidence="7">Efflux RND transporter periplasmic adaptor subunit</fullName>
    </submittedName>
</protein>
<dbReference type="Proteomes" id="UP000463883">
    <property type="component" value="Chromosome"/>
</dbReference>
<dbReference type="Gene3D" id="2.40.50.100">
    <property type="match status" value="1"/>
</dbReference>